<reference evidence="2" key="1">
    <citation type="submission" date="2023-07" db="EMBL/GenBank/DDBJ databases">
        <authorList>
            <consortium name="AG Swart"/>
            <person name="Singh M."/>
            <person name="Singh A."/>
            <person name="Seah K."/>
            <person name="Emmerich C."/>
        </authorList>
    </citation>
    <scope>NUCLEOTIDE SEQUENCE</scope>
    <source>
        <strain evidence="2">DP1</strain>
    </source>
</reference>
<accession>A0AAD2D572</accession>
<sequence>MIHELNTEVSKFASYESKYKVLNSITTECCDPVISRALYKRARKLYKKVKKECKEFKRSYFYSILGESYYRDLPCSLENIINTPGSVLSKENISLTGMGIASYGDKISAVHRSHQEVLQKLRHKIKEKEDTTKTLAKRDKKINKIKTLLSAKDDIIKELEVEAEKWKADFFKLRREVKRGKNDIDELFKENLQIEQENQRYFSFSNPFLSHY</sequence>
<dbReference type="AlphaFoldDB" id="A0AAD2D572"/>
<evidence type="ECO:0000313" key="3">
    <source>
        <dbReference type="Proteomes" id="UP001295684"/>
    </source>
</evidence>
<evidence type="ECO:0000256" key="1">
    <source>
        <dbReference type="SAM" id="Coils"/>
    </source>
</evidence>
<comment type="caution">
    <text evidence="2">The sequence shown here is derived from an EMBL/GenBank/DDBJ whole genome shotgun (WGS) entry which is preliminary data.</text>
</comment>
<keyword evidence="3" id="KW-1185">Reference proteome</keyword>
<dbReference type="EMBL" id="CAMPGE010021830">
    <property type="protein sequence ID" value="CAI2379943.1"/>
    <property type="molecule type" value="Genomic_DNA"/>
</dbReference>
<keyword evidence="1" id="KW-0175">Coiled coil</keyword>
<name>A0AAD2D572_EUPCR</name>
<feature type="coiled-coil region" evidence="1">
    <location>
        <begin position="111"/>
        <end position="197"/>
    </location>
</feature>
<dbReference type="Proteomes" id="UP001295684">
    <property type="component" value="Unassembled WGS sequence"/>
</dbReference>
<gene>
    <name evidence="2" type="ORF">ECRASSUSDP1_LOCUS21366</name>
</gene>
<organism evidence="2 3">
    <name type="scientific">Euplotes crassus</name>
    <dbReference type="NCBI Taxonomy" id="5936"/>
    <lineage>
        <taxon>Eukaryota</taxon>
        <taxon>Sar</taxon>
        <taxon>Alveolata</taxon>
        <taxon>Ciliophora</taxon>
        <taxon>Intramacronucleata</taxon>
        <taxon>Spirotrichea</taxon>
        <taxon>Hypotrichia</taxon>
        <taxon>Euplotida</taxon>
        <taxon>Euplotidae</taxon>
        <taxon>Moneuplotes</taxon>
    </lineage>
</organism>
<evidence type="ECO:0000313" key="2">
    <source>
        <dbReference type="EMBL" id="CAI2379943.1"/>
    </source>
</evidence>
<proteinExistence type="predicted"/>
<protein>
    <submittedName>
        <fullName evidence="2">Uncharacterized protein</fullName>
    </submittedName>
</protein>